<name>A0ABV7YVT3_9BACT</name>
<gene>
    <name evidence="1" type="ORF">ACFOOI_12250</name>
</gene>
<dbReference type="InterPro" id="IPR043869">
    <property type="entry name" value="DUF5829"/>
</dbReference>
<dbReference type="Pfam" id="PF19147">
    <property type="entry name" value="DUF5829"/>
    <property type="match status" value="1"/>
</dbReference>
<dbReference type="RefSeq" id="WP_379838268.1">
    <property type="nucleotide sequence ID" value="NZ_JBHRYQ010000001.1"/>
</dbReference>
<reference evidence="2" key="1">
    <citation type="journal article" date="2019" name="Int. J. Syst. Evol. Microbiol.">
        <title>The Global Catalogue of Microorganisms (GCM) 10K type strain sequencing project: providing services to taxonomists for standard genome sequencing and annotation.</title>
        <authorList>
            <consortium name="The Broad Institute Genomics Platform"/>
            <consortium name="The Broad Institute Genome Sequencing Center for Infectious Disease"/>
            <person name="Wu L."/>
            <person name="Ma J."/>
        </authorList>
    </citation>
    <scope>NUCLEOTIDE SEQUENCE [LARGE SCALE GENOMIC DNA]</scope>
    <source>
        <strain evidence="2">CECT 7956</strain>
    </source>
</reference>
<organism evidence="1 2">
    <name type="scientific">Lacihabitans lacunae</name>
    <dbReference type="NCBI Taxonomy" id="1028214"/>
    <lineage>
        <taxon>Bacteria</taxon>
        <taxon>Pseudomonadati</taxon>
        <taxon>Bacteroidota</taxon>
        <taxon>Cytophagia</taxon>
        <taxon>Cytophagales</taxon>
        <taxon>Leadbetterellaceae</taxon>
        <taxon>Lacihabitans</taxon>
    </lineage>
</organism>
<accession>A0ABV7YVT3</accession>
<dbReference type="Proteomes" id="UP001595616">
    <property type="component" value="Unassembled WGS sequence"/>
</dbReference>
<evidence type="ECO:0000313" key="1">
    <source>
        <dbReference type="EMBL" id="MFC3811428.1"/>
    </source>
</evidence>
<protein>
    <submittedName>
        <fullName evidence="1">DUF5829 family protein</fullName>
    </submittedName>
</protein>
<sequence length="314" mass="36483">MASVHECRIAAAPTQPSPKLRHQFYMRHYLLILLIITRLFSFGQTKPNNKTDVNTIFICIDSITYKNLFQNKFLIDTLFFCKESHQETNDNSYTGKYFVGESSTIEFFQPKKSDKVGDNLGDWGIEFKTRKIGTLDDIIGKSKLLKYPIDTSTTTFFDSLTIIPWYKTLSYKTSKNELSILEYQNDYLEYLGFTSDQISRSMPYSEFNSILSNGKKYPRQFAMVTYIKLFADKKLIDDLQKFGTINNCKKFKNKISNGETTIEFIEVQKLPKFQIKEITISLLNEQSNRSVKISDNLCLKIKGKRAKLIFMDNK</sequence>
<comment type="caution">
    <text evidence="1">The sequence shown here is derived from an EMBL/GenBank/DDBJ whole genome shotgun (WGS) entry which is preliminary data.</text>
</comment>
<proteinExistence type="predicted"/>
<dbReference type="EMBL" id="JBHRYQ010000001">
    <property type="protein sequence ID" value="MFC3811428.1"/>
    <property type="molecule type" value="Genomic_DNA"/>
</dbReference>
<keyword evidence="2" id="KW-1185">Reference proteome</keyword>
<evidence type="ECO:0000313" key="2">
    <source>
        <dbReference type="Proteomes" id="UP001595616"/>
    </source>
</evidence>